<dbReference type="InterPro" id="IPR027417">
    <property type="entry name" value="P-loop_NTPase"/>
</dbReference>
<evidence type="ECO:0000313" key="5">
    <source>
        <dbReference type="Proteomes" id="UP001369086"/>
    </source>
</evidence>
<dbReference type="Pfam" id="PF18199">
    <property type="entry name" value="Dynein_C"/>
    <property type="match status" value="1"/>
</dbReference>
<dbReference type="PANTHER" id="PTHR22878">
    <property type="entry name" value="DYNEIN HEAVY CHAIN 6, AXONEMAL-LIKE-RELATED"/>
    <property type="match status" value="1"/>
</dbReference>
<dbReference type="Pfam" id="PF12781">
    <property type="entry name" value="AAA_9"/>
    <property type="match status" value="1"/>
</dbReference>
<dbReference type="InterPro" id="IPR043160">
    <property type="entry name" value="Dynein_C_barrel"/>
</dbReference>
<gene>
    <name evidence="4" type="ORF">HHUSO_G18274</name>
</gene>
<dbReference type="InterPro" id="IPR042219">
    <property type="entry name" value="AAA_lid_11_sf"/>
</dbReference>
<reference evidence="4 5" key="1">
    <citation type="submission" date="2021-05" db="EMBL/GenBank/DDBJ databases">
        <authorList>
            <person name="Zahm M."/>
            <person name="Klopp C."/>
            <person name="Cabau C."/>
            <person name="Kuhl H."/>
            <person name="Suciu R."/>
            <person name="Ciorpac M."/>
            <person name="Holostenco D."/>
            <person name="Gessner J."/>
            <person name="Wuertz S."/>
            <person name="Hohne C."/>
            <person name="Stock M."/>
            <person name="Gislard M."/>
            <person name="Lluch J."/>
            <person name="Milhes M."/>
            <person name="Lampietro C."/>
            <person name="Lopez Roques C."/>
            <person name="Donnadieu C."/>
            <person name="Du K."/>
            <person name="Schartl M."/>
            <person name="Guiguen Y."/>
        </authorList>
    </citation>
    <scope>NUCLEOTIDE SEQUENCE [LARGE SCALE GENOMIC DNA]</scope>
    <source>
        <strain evidence="4">Hh-F2</strain>
        <tissue evidence="4">Blood</tissue>
    </source>
</reference>
<dbReference type="InterPro" id="IPR035706">
    <property type="entry name" value="AAA_9"/>
</dbReference>
<dbReference type="Gene3D" id="1.10.8.720">
    <property type="entry name" value="Region D6 of dynein motor"/>
    <property type="match status" value="1"/>
</dbReference>
<dbReference type="Gene3D" id="1.10.8.1220">
    <property type="match status" value="1"/>
</dbReference>
<feature type="non-terminal residue" evidence="4">
    <location>
        <position position="1"/>
    </location>
</feature>
<dbReference type="InterPro" id="IPR041228">
    <property type="entry name" value="Dynein_C"/>
</dbReference>
<feature type="domain" description="Dynein heavy chain ATP-binding dynein motor region" evidence="2">
    <location>
        <begin position="1"/>
        <end position="195"/>
    </location>
</feature>
<dbReference type="PANTHER" id="PTHR22878:SF70">
    <property type="entry name" value="DYNEIN HEAVY CHAIN 2, AXONEMAL"/>
    <property type="match status" value="1"/>
</dbReference>
<dbReference type="EMBL" id="JAHFZB010000016">
    <property type="protein sequence ID" value="KAK6480526.1"/>
    <property type="molecule type" value="Genomic_DNA"/>
</dbReference>
<dbReference type="Gene3D" id="3.10.490.20">
    <property type="match status" value="1"/>
</dbReference>
<keyword evidence="5" id="KW-1185">Reference proteome</keyword>
<proteinExistence type="predicted"/>
<evidence type="ECO:0000259" key="2">
    <source>
        <dbReference type="Pfam" id="PF12781"/>
    </source>
</evidence>
<feature type="domain" description="Dynein heavy chain C-terminal" evidence="3">
    <location>
        <begin position="712"/>
        <end position="973"/>
    </location>
</feature>
<protein>
    <submittedName>
        <fullName evidence="4">Dynein heavy chain 12</fullName>
    </submittedName>
</protein>
<dbReference type="Pfam" id="PF03028">
    <property type="entry name" value="Dynein_heavy"/>
    <property type="match status" value="1"/>
</dbReference>
<name>A0ABR0Z7C9_HUSHU</name>
<feature type="domain" description="Dynein heavy chain region D6 P-loop" evidence="1">
    <location>
        <begin position="440"/>
        <end position="554"/>
    </location>
</feature>
<dbReference type="Gene3D" id="1.20.1270.280">
    <property type="match status" value="1"/>
</dbReference>
<evidence type="ECO:0000259" key="1">
    <source>
        <dbReference type="Pfam" id="PF03028"/>
    </source>
</evidence>
<sequence>PLMIDPQGQANKWVKNSEKESNLSVIKLTDSDYMRTLENCIQFGTPLLLENVGEELDPSLEPLLLKQTFKQGGVECIRLGENVIEYSSDFRFYITTKLRNPHYLPELATKVSLLNFMITPEGLEDQLLGIVVAKERPELEEERNALILQSAANKKQLKEIEDKILETLQSSEGNILEDESAIQVLDSAKIMSNEISKKQQIAERTELKIAESREGYRPIAKHSSVLFFSIADLANIDPMYQYSLGWFVNLYINSIQDSNKSKILEKRLRYLNDHFTYNLYCNVCRSLFEKDKLLFSFLLCCNLLMAKKEINYQEFMFLLTGGVGLQNSLENPDPSWLLDKSWDEICRASNLPAFRGLREHFRKAPSDFLAIYDSKEPYNEPLPKPWNEKLNELQKMIIQRCLRPDKITLSISNYVTDKLGKKFVEPPPFDLTKSYADSNATIPLIFVLSPGADPMASLLKFANDKNFGGDKFQAISLGQGQGPIAARMIRAAMTAGSWVCLQNCHLAVSWMPTLEKICEEFSPDSCHPDFRLWLTSYPSPKFPVTILQNGVKMTNEPPTGLRLNLLQSYLTDPISDTEFFSSCTHKEQIWEKLLYGVCFFHALVQERKKFGPLGWNIPYGFNESDLRISIRQLQLFVKEYEQVPFEAITYLTGECNYGGRVTDDWDRRLLMTILADFYNPEIIDNPRYTFSPSGNYYAPPKSVYEDYIEFIKLPKDFDIEAALQKFPVRYDESMNTVLVQEMERFNNLIRTIRSSLLNLQKAIKGLVVMDSDLEALASSLLVGKVPEKWAKRSYPSLKPLGSYINDFLARLKFLQDWYDHDKPKVYWLSGFFFTQAFLMGAMQNYARKYTIPIDLLGFNFEVLPLDTSNTAPEDGVYIHGLFLDGARWDKKNGVLSEQYPKVLFDPIPIMWIKPKKMSSEKKANEYVCPLYKTSERKGTLSTTGHSTNLVIAMRLPSARPVQHWIKLGVALLCQLDD</sequence>
<evidence type="ECO:0000313" key="4">
    <source>
        <dbReference type="EMBL" id="KAK6480526.1"/>
    </source>
</evidence>
<evidence type="ECO:0000259" key="3">
    <source>
        <dbReference type="Pfam" id="PF18199"/>
    </source>
</evidence>
<dbReference type="Proteomes" id="UP001369086">
    <property type="component" value="Unassembled WGS sequence"/>
</dbReference>
<dbReference type="Gene3D" id="6.10.140.1060">
    <property type="match status" value="1"/>
</dbReference>
<organism evidence="4 5">
    <name type="scientific">Huso huso</name>
    <name type="common">Beluga</name>
    <name type="synonym">Acipenser huso</name>
    <dbReference type="NCBI Taxonomy" id="61971"/>
    <lineage>
        <taxon>Eukaryota</taxon>
        <taxon>Metazoa</taxon>
        <taxon>Chordata</taxon>
        <taxon>Craniata</taxon>
        <taxon>Vertebrata</taxon>
        <taxon>Euteleostomi</taxon>
        <taxon>Actinopterygii</taxon>
        <taxon>Chondrostei</taxon>
        <taxon>Acipenseriformes</taxon>
        <taxon>Acipenseridae</taxon>
        <taxon>Huso</taxon>
    </lineage>
</organism>
<dbReference type="Gene3D" id="3.40.50.300">
    <property type="entry name" value="P-loop containing nucleotide triphosphate hydrolases"/>
    <property type="match status" value="2"/>
</dbReference>
<dbReference type="InterPro" id="IPR026983">
    <property type="entry name" value="DHC"/>
</dbReference>
<accession>A0ABR0Z7C9</accession>
<dbReference type="InterPro" id="IPR004273">
    <property type="entry name" value="Dynein_heavy_D6_P-loop"/>
</dbReference>
<comment type="caution">
    <text evidence="4">The sequence shown here is derived from an EMBL/GenBank/DDBJ whole genome shotgun (WGS) entry which is preliminary data.</text>
</comment>